<reference evidence="1 2" key="1">
    <citation type="submission" date="2016-11" db="EMBL/GenBank/DDBJ databases">
        <authorList>
            <person name="Jaros S."/>
            <person name="Januszkiewicz K."/>
            <person name="Wedrychowicz H."/>
        </authorList>
    </citation>
    <scope>NUCLEOTIDE SEQUENCE [LARGE SCALE GENOMIC DNA]</scope>
    <source>
        <strain evidence="1 2">DSM 21986</strain>
    </source>
</reference>
<dbReference type="STRING" id="1194090.SAMN05443144_12856"/>
<evidence type="ECO:0000313" key="2">
    <source>
        <dbReference type="Proteomes" id="UP000184041"/>
    </source>
</evidence>
<name>A0A1M5JVF5_9BACT</name>
<keyword evidence="2" id="KW-1185">Reference proteome</keyword>
<sequence>MITKEQVKKEIDRLSEVELEKVYLYLTSLKRTKKSKLNIPSLKLNGKLDKQHIRSVAYE</sequence>
<evidence type="ECO:0000313" key="1">
    <source>
        <dbReference type="EMBL" id="SHG44531.1"/>
    </source>
</evidence>
<dbReference type="AlphaFoldDB" id="A0A1M5JVF5"/>
<dbReference type="EMBL" id="FQUS01000028">
    <property type="protein sequence ID" value="SHG44531.1"/>
    <property type="molecule type" value="Genomic_DNA"/>
</dbReference>
<dbReference type="RefSeq" id="WP_073068003.1">
    <property type="nucleotide sequence ID" value="NZ_FQUS01000028.1"/>
</dbReference>
<proteinExistence type="predicted"/>
<gene>
    <name evidence="1" type="ORF">SAMN05443144_12856</name>
</gene>
<protein>
    <submittedName>
        <fullName evidence="1">Uncharacterized protein</fullName>
    </submittedName>
</protein>
<dbReference type="Proteomes" id="UP000184041">
    <property type="component" value="Unassembled WGS sequence"/>
</dbReference>
<accession>A0A1M5JVF5</accession>
<organism evidence="1 2">
    <name type="scientific">Fodinibius roseus</name>
    <dbReference type="NCBI Taxonomy" id="1194090"/>
    <lineage>
        <taxon>Bacteria</taxon>
        <taxon>Pseudomonadati</taxon>
        <taxon>Balneolota</taxon>
        <taxon>Balneolia</taxon>
        <taxon>Balneolales</taxon>
        <taxon>Balneolaceae</taxon>
        <taxon>Fodinibius</taxon>
    </lineage>
</organism>